<dbReference type="InterPro" id="IPR013766">
    <property type="entry name" value="Thioredoxin_domain"/>
</dbReference>
<evidence type="ECO:0000256" key="3">
    <source>
        <dbReference type="ARBA" id="ARBA00023002"/>
    </source>
</evidence>
<dbReference type="InterPro" id="IPR012336">
    <property type="entry name" value="Thioredoxin-like_fold"/>
</dbReference>
<sequence>MNSNVRVAIVLSGVIVIVVVAFVIVAIAQNQQPGPVAAPTAAPALSEDSHILQDAGEDAVTVVEFLDFECEACGAFYPVVEGLRAEYAGEVTFAIRYFPLPSHYNSRNAAVAVEAAAQQGQLEAMYSRLFQTQSEWGEAQESRAPLFRQFAEEIGLDMADYDAAIADPATLQRVKSDYDEGVSLGVSSTPTFFVNDQMVQMDSFDDLQNAIEAELN</sequence>
<dbReference type="EMBL" id="VIKT02000012">
    <property type="protein sequence ID" value="NHF63249.1"/>
    <property type="molecule type" value="Genomic_DNA"/>
</dbReference>
<evidence type="ECO:0000313" key="8">
    <source>
        <dbReference type="EMBL" id="NHF63249.1"/>
    </source>
</evidence>
<comment type="similarity">
    <text evidence="1">Belongs to the thioredoxin family. DsbA subfamily.</text>
</comment>
<keyword evidence="3" id="KW-0560">Oxidoreductase</keyword>
<keyword evidence="5" id="KW-0676">Redox-active center</keyword>
<dbReference type="PROSITE" id="PS51352">
    <property type="entry name" value="THIOREDOXIN_2"/>
    <property type="match status" value="1"/>
</dbReference>
<comment type="caution">
    <text evidence="8">The sequence shown here is derived from an EMBL/GenBank/DDBJ whole genome shotgun (WGS) entry which is preliminary data.</text>
</comment>
<evidence type="ECO:0000256" key="4">
    <source>
        <dbReference type="ARBA" id="ARBA00023157"/>
    </source>
</evidence>
<evidence type="ECO:0000256" key="6">
    <source>
        <dbReference type="SAM" id="Phobius"/>
    </source>
</evidence>
<accession>A0A9E5JP70</accession>
<dbReference type="PANTHER" id="PTHR13887">
    <property type="entry name" value="GLUTATHIONE S-TRANSFERASE KAPPA"/>
    <property type="match status" value="1"/>
</dbReference>
<dbReference type="SUPFAM" id="SSF52833">
    <property type="entry name" value="Thioredoxin-like"/>
    <property type="match status" value="1"/>
</dbReference>
<evidence type="ECO:0000256" key="5">
    <source>
        <dbReference type="ARBA" id="ARBA00023284"/>
    </source>
</evidence>
<evidence type="ECO:0000259" key="7">
    <source>
        <dbReference type="PROSITE" id="PS51352"/>
    </source>
</evidence>
<dbReference type="GO" id="GO:0016491">
    <property type="term" value="F:oxidoreductase activity"/>
    <property type="evidence" value="ECO:0007669"/>
    <property type="project" value="UniProtKB-KW"/>
</dbReference>
<keyword evidence="2" id="KW-0732">Signal</keyword>
<keyword evidence="4" id="KW-1015">Disulfide bond</keyword>
<feature type="domain" description="Thioredoxin" evidence="7">
    <location>
        <begin position="31"/>
        <end position="216"/>
    </location>
</feature>
<keyword evidence="6" id="KW-0472">Membrane</keyword>
<protein>
    <submittedName>
        <fullName evidence="8">Thioredoxin domain-containing protein</fullName>
    </submittedName>
</protein>
<evidence type="ECO:0000256" key="2">
    <source>
        <dbReference type="ARBA" id="ARBA00022729"/>
    </source>
</evidence>
<evidence type="ECO:0000313" key="9">
    <source>
        <dbReference type="Proteomes" id="UP000818266"/>
    </source>
</evidence>
<dbReference type="PANTHER" id="PTHR13887:SF14">
    <property type="entry name" value="DISULFIDE BOND FORMATION PROTEIN D"/>
    <property type="match status" value="1"/>
</dbReference>
<dbReference type="Pfam" id="PF13462">
    <property type="entry name" value="Thioredoxin_4"/>
    <property type="match status" value="1"/>
</dbReference>
<keyword evidence="9" id="KW-1185">Reference proteome</keyword>
<evidence type="ECO:0000256" key="1">
    <source>
        <dbReference type="ARBA" id="ARBA00005791"/>
    </source>
</evidence>
<dbReference type="AlphaFoldDB" id="A0A9E5JP70"/>
<dbReference type="OrthoDB" id="117402at2"/>
<reference evidence="8 9" key="1">
    <citation type="submission" date="2019-06" db="EMBL/GenBank/DDBJ databases">
        <authorList>
            <person name="De-Chao Zhang Q."/>
        </authorList>
    </citation>
    <scope>NUCLEOTIDE SEQUENCE [LARGE SCALE GENOMIC DNA]</scope>
    <source>
        <strain evidence="8 9">KN1116</strain>
    </source>
</reference>
<gene>
    <name evidence="8" type="ORF">FK219_008355</name>
</gene>
<reference evidence="8 9" key="2">
    <citation type="submission" date="2020-03" db="EMBL/GenBank/DDBJ databases">
        <title>Chryseoglobus sp. isolated from a deep-sea seamount.</title>
        <authorList>
            <person name="Zhang D.-C."/>
        </authorList>
    </citation>
    <scope>NUCLEOTIDE SEQUENCE [LARGE SCALE GENOMIC DNA]</scope>
    <source>
        <strain evidence="8 9">KN1116</strain>
    </source>
</reference>
<proteinExistence type="inferred from homology"/>
<dbReference type="Proteomes" id="UP000818266">
    <property type="component" value="Unassembled WGS sequence"/>
</dbReference>
<feature type="transmembrane region" description="Helical" evidence="6">
    <location>
        <begin position="7"/>
        <end position="28"/>
    </location>
</feature>
<dbReference type="RefSeq" id="WP_152583647.1">
    <property type="nucleotide sequence ID" value="NZ_JAVJPO010000020.1"/>
</dbReference>
<dbReference type="Gene3D" id="3.40.30.10">
    <property type="entry name" value="Glutaredoxin"/>
    <property type="match status" value="1"/>
</dbReference>
<keyword evidence="6" id="KW-1133">Transmembrane helix</keyword>
<keyword evidence="6" id="KW-0812">Transmembrane</keyword>
<name>A0A9E5JP70_9MICO</name>
<organism evidence="8 9">
    <name type="scientific">Microcella pacifica</name>
    <dbReference type="NCBI Taxonomy" id="2591847"/>
    <lineage>
        <taxon>Bacteria</taxon>
        <taxon>Bacillati</taxon>
        <taxon>Actinomycetota</taxon>
        <taxon>Actinomycetes</taxon>
        <taxon>Micrococcales</taxon>
        <taxon>Microbacteriaceae</taxon>
        <taxon>Microcella</taxon>
    </lineage>
</organism>
<dbReference type="InterPro" id="IPR036249">
    <property type="entry name" value="Thioredoxin-like_sf"/>
</dbReference>